<evidence type="ECO:0000256" key="4">
    <source>
        <dbReference type="ARBA" id="ARBA00022475"/>
    </source>
</evidence>
<dbReference type="InterPro" id="IPR058781">
    <property type="entry name" value="HH_AprE-like"/>
</dbReference>
<keyword evidence="6 9" id="KW-0812">Transmembrane</keyword>
<dbReference type="GO" id="GO:0015031">
    <property type="term" value="P:protein transport"/>
    <property type="evidence" value="ECO:0007669"/>
    <property type="project" value="InterPro"/>
</dbReference>
<evidence type="ECO:0000256" key="11">
    <source>
        <dbReference type="SAM" id="MobiDB-lite"/>
    </source>
</evidence>
<dbReference type="Gene3D" id="2.40.50.100">
    <property type="match status" value="2"/>
</dbReference>
<name>A0A5K1I5Z6_9GAMM</name>
<evidence type="ECO:0000256" key="7">
    <source>
        <dbReference type="ARBA" id="ARBA00022989"/>
    </source>
</evidence>
<protein>
    <recommendedName>
        <fullName evidence="9">Membrane fusion protein (MFP) family protein</fullName>
    </recommendedName>
</protein>
<evidence type="ECO:0000256" key="9">
    <source>
        <dbReference type="RuleBase" id="RU365093"/>
    </source>
</evidence>
<evidence type="ECO:0000256" key="1">
    <source>
        <dbReference type="ARBA" id="ARBA00004377"/>
    </source>
</evidence>
<organism evidence="14 15">
    <name type="scientific">Halomonas lysinitropha</name>
    <dbReference type="NCBI Taxonomy" id="2607506"/>
    <lineage>
        <taxon>Bacteria</taxon>
        <taxon>Pseudomonadati</taxon>
        <taxon>Pseudomonadota</taxon>
        <taxon>Gammaproteobacteria</taxon>
        <taxon>Oceanospirillales</taxon>
        <taxon>Halomonadaceae</taxon>
        <taxon>Halomonas</taxon>
    </lineage>
</organism>
<feature type="domain" description="AprE-like beta-barrel" evidence="13">
    <location>
        <begin position="350"/>
        <end position="439"/>
    </location>
</feature>
<keyword evidence="7 9" id="KW-1133">Transmembrane helix</keyword>
<gene>
    <name evidence="14" type="primary">prsE_2</name>
    <name evidence="14" type="ORF">HALO32_03139</name>
</gene>
<dbReference type="Gene3D" id="2.40.30.170">
    <property type="match status" value="1"/>
</dbReference>
<reference evidence="14 15" key="1">
    <citation type="submission" date="2019-09" db="EMBL/GenBank/DDBJ databases">
        <authorList>
            <person name="Criscuolo A."/>
        </authorList>
    </citation>
    <scope>NUCLEOTIDE SEQUENCE [LARGE SCALE GENOMIC DNA]</scope>
    <source>
        <strain evidence="15">3(2)</strain>
    </source>
</reference>
<dbReference type="Gene3D" id="1.10.287.470">
    <property type="entry name" value="Helix hairpin bin"/>
    <property type="match status" value="1"/>
</dbReference>
<feature type="coiled-coil region" evidence="10">
    <location>
        <begin position="237"/>
        <end position="314"/>
    </location>
</feature>
<comment type="similarity">
    <text evidence="2 9">Belongs to the membrane fusion protein (MFP) (TC 8.A.1) family.</text>
</comment>
<dbReference type="InterPro" id="IPR058982">
    <property type="entry name" value="Beta-barrel_AprE"/>
</dbReference>
<evidence type="ECO:0000256" key="6">
    <source>
        <dbReference type="ARBA" id="ARBA00022692"/>
    </source>
</evidence>
<dbReference type="InterPro" id="IPR050739">
    <property type="entry name" value="MFP"/>
</dbReference>
<evidence type="ECO:0000259" key="13">
    <source>
        <dbReference type="Pfam" id="PF26002"/>
    </source>
</evidence>
<proteinExistence type="inferred from homology"/>
<evidence type="ECO:0000256" key="8">
    <source>
        <dbReference type="ARBA" id="ARBA00023136"/>
    </source>
</evidence>
<keyword evidence="10" id="KW-0175">Coiled coil</keyword>
<accession>A0A5K1I5Z6</accession>
<dbReference type="Proteomes" id="UP000326725">
    <property type="component" value="Unassembled WGS sequence"/>
</dbReference>
<evidence type="ECO:0000256" key="10">
    <source>
        <dbReference type="SAM" id="Coils"/>
    </source>
</evidence>
<keyword evidence="15" id="KW-1185">Reference proteome</keyword>
<dbReference type="Pfam" id="PF26002">
    <property type="entry name" value="Beta-barrel_AprE"/>
    <property type="match status" value="1"/>
</dbReference>
<evidence type="ECO:0000256" key="2">
    <source>
        <dbReference type="ARBA" id="ARBA00009477"/>
    </source>
</evidence>
<feature type="domain" description="AprE-like long alpha-helical hairpin" evidence="12">
    <location>
        <begin position="118"/>
        <end position="307"/>
    </location>
</feature>
<evidence type="ECO:0000256" key="5">
    <source>
        <dbReference type="ARBA" id="ARBA00022519"/>
    </source>
</evidence>
<dbReference type="EMBL" id="CABVOU010000044">
    <property type="protein sequence ID" value="VVZ97024.1"/>
    <property type="molecule type" value="Genomic_DNA"/>
</dbReference>
<dbReference type="RefSeq" id="WP_151444836.1">
    <property type="nucleotide sequence ID" value="NZ_CABVOU010000044.1"/>
</dbReference>
<dbReference type="GO" id="GO:0005886">
    <property type="term" value="C:plasma membrane"/>
    <property type="evidence" value="ECO:0007669"/>
    <property type="project" value="UniProtKB-SubCell"/>
</dbReference>
<evidence type="ECO:0000256" key="3">
    <source>
        <dbReference type="ARBA" id="ARBA00022448"/>
    </source>
</evidence>
<keyword evidence="5 9" id="KW-0997">Cell inner membrane</keyword>
<dbReference type="PRINTS" id="PR01490">
    <property type="entry name" value="RTXTOXIND"/>
</dbReference>
<dbReference type="NCBIfam" id="TIGR01843">
    <property type="entry name" value="type_I_hlyD"/>
    <property type="match status" value="1"/>
</dbReference>
<feature type="coiled-coil region" evidence="10">
    <location>
        <begin position="178"/>
        <end position="205"/>
    </location>
</feature>
<dbReference type="Pfam" id="PF25994">
    <property type="entry name" value="HH_AprE"/>
    <property type="match status" value="1"/>
</dbReference>
<keyword evidence="4 9" id="KW-1003">Cell membrane</keyword>
<dbReference type="PANTHER" id="PTHR30386:SF17">
    <property type="entry name" value="ALKALINE PROTEASE SECRETION PROTEIN APRE"/>
    <property type="match status" value="1"/>
</dbReference>
<evidence type="ECO:0000313" key="14">
    <source>
        <dbReference type="EMBL" id="VVZ97024.1"/>
    </source>
</evidence>
<keyword evidence="8 9" id="KW-0472">Membrane</keyword>
<feature type="transmembrane region" description="Helical" evidence="9">
    <location>
        <begin position="48"/>
        <end position="72"/>
    </location>
</feature>
<dbReference type="PANTHER" id="PTHR30386">
    <property type="entry name" value="MEMBRANE FUSION SUBUNIT OF EMRAB-TOLC MULTIDRUG EFFLUX PUMP"/>
    <property type="match status" value="1"/>
</dbReference>
<dbReference type="AlphaFoldDB" id="A0A5K1I5Z6"/>
<dbReference type="SUPFAM" id="SSF111369">
    <property type="entry name" value="HlyD-like secretion proteins"/>
    <property type="match status" value="1"/>
</dbReference>
<evidence type="ECO:0000313" key="15">
    <source>
        <dbReference type="Proteomes" id="UP000326725"/>
    </source>
</evidence>
<evidence type="ECO:0000259" key="12">
    <source>
        <dbReference type="Pfam" id="PF25994"/>
    </source>
</evidence>
<sequence>MNRLVDTSDGPGRVPRLAAEPSGPATLEGEYSVQVPVNSRRYQRLGMLVLLLALGGFSGWAFTASLAVAVVAPGHVTVESFRRSVQHLEGGVVREILVEDGDHVEAGQPLVVIDDTRVRAQLQIVRAQYLVGRATELRLLAEQRGDETLTFPAQLLDSGLVRVQEMLAVQQALFQARRASLRGTLEALDEQATQLEQQSEGLAEMVRFGEQELASLRGEANDLRGLFRKGMVSNQRLREVERDLLELSREVAGYRSDIARLGSQVSESRMQREIRQQEFYRDLGEELRQTQVSVTEAEERINALADQMARTTLTAPVAGIVVERRVHSVGDVVRPGDTLLDIVPADGRFLVEARVVDRDINRLHPGQSAEIRFTAFNQRSTDIIAAEVIFVSADSQQDEATGVRFYRVRLRVRDEERDKVSEQMQLLAGMPAEVMIHTGERTFASYITKPVQDILARAIREE</sequence>
<keyword evidence="3 9" id="KW-0813">Transport</keyword>
<comment type="subcellular location">
    <subcellularLocation>
        <location evidence="1 9">Cell inner membrane</location>
        <topology evidence="1 9">Single-pass membrane protein</topology>
    </subcellularLocation>
</comment>
<feature type="region of interest" description="Disordered" evidence="11">
    <location>
        <begin position="1"/>
        <end position="22"/>
    </location>
</feature>
<dbReference type="InterPro" id="IPR010129">
    <property type="entry name" value="T1SS_HlyD"/>
</dbReference>